<accession>A0A8D5ALW6</accession>
<keyword evidence="1" id="KW-0472">Membrane</keyword>
<keyword evidence="1" id="KW-1133">Transmembrane helix</keyword>
<keyword evidence="3" id="KW-1185">Reference proteome</keyword>
<gene>
    <name evidence="2" type="ORF">MoryE10_31620</name>
</gene>
<feature type="transmembrane region" description="Helical" evidence="1">
    <location>
        <begin position="31"/>
        <end position="52"/>
    </location>
</feature>
<organism evidence="2 3">
    <name type="scientific">Methylogaea oryzae</name>
    <dbReference type="NCBI Taxonomy" id="1295382"/>
    <lineage>
        <taxon>Bacteria</taxon>
        <taxon>Pseudomonadati</taxon>
        <taxon>Pseudomonadota</taxon>
        <taxon>Gammaproteobacteria</taxon>
        <taxon>Methylococcales</taxon>
        <taxon>Methylococcaceae</taxon>
        <taxon>Methylogaea</taxon>
    </lineage>
</organism>
<protein>
    <recommendedName>
        <fullName evidence="4">DUF2721 domain-containing protein</fullName>
    </recommendedName>
</protein>
<keyword evidence="1" id="KW-0812">Transmembrane</keyword>
<proteinExistence type="predicted"/>
<dbReference type="AlphaFoldDB" id="A0A8D5ALW6"/>
<dbReference type="KEGG" id="moz:MoryE10_31620"/>
<evidence type="ECO:0008006" key="4">
    <source>
        <dbReference type="Google" id="ProtNLM"/>
    </source>
</evidence>
<dbReference type="EMBL" id="AP019782">
    <property type="protein sequence ID" value="BBL72556.1"/>
    <property type="molecule type" value="Genomic_DNA"/>
</dbReference>
<name>A0A8D5ALW6_9GAMM</name>
<sequence length="162" mass="18012">MIALVAITFGICFGLLVLSDGASTQVFEEMLSAFLVVATFLVTLSVAMFTYVDNISKDLVELRNEVPRDKLNNVIDQLSSLKREVVSNGGLIVALVILERTTKGIAVYQLAYYQDEMQAMISYIALSLRFSFFCVSIFAASMQLNGFIIASQYRDIIAKNRK</sequence>
<dbReference type="Proteomes" id="UP000824988">
    <property type="component" value="Chromosome"/>
</dbReference>
<evidence type="ECO:0000313" key="2">
    <source>
        <dbReference type="EMBL" id="BBL72556.1"/>
    </source>
</evidence>
<reference evidence="2" key="1">
    <citation type="submission" date="2019-06" db="EMBL/GenBank/DDBJ databases">
        <title>Complete genome sequence of Methylogaea oryzae strain JCM16910.</title>
        <authorList>
            <person name="Asakawa S."/>
        </authorList>
    </citation>
    <scope>NUCLEOTIDE SEQUENCE</scope>
    <source>
        <strain evidence="2">E10</strain>
    </source>
</reference>
<evidence type="ECO:0000256" key="1">
    <source>
        <dbReference type="SAM" id="Phobius"/>
    </source>
</evidence>
<evidence type="ECO:0000313" key="3">
    <source>
        <dbReference type="Proteomes" id="UP000824988"/>
    </source>
</evidence>
<feature type="transmembrane region" description="Helical" evidence="1">
    <location>
        <begin position="130"/>
        <end position="153"/>
    </location>
</feature>